<dbReference type="SUPFAM" id="SSF55486">
    <property type="entry name" value="Metalloproteases ('zincins'), catalytic domain"/>
    <property type="match status" value="1"/>
</dbReference>
<feature type="domain" description="DUF5117" evidence="3">
    <location>
        <begin position="89"/>
        <end position="280"/>
    </location>
</feature>
<keyword evidence="1" id="KW-0732">Signal</keyword>
<comment type="caution">
    <text evidence="5">The sequence shown here is derived from an EMBL/GenBank/DDBJ whole genome shotgun (WGS) entry which is preliminary data.</text>
</comment>
<dbReference type="InterPro" id="IPR024079">
    <property type="entry name" value="MetalloPept_cat_dom_sf"/>
</dbReference>
<dbReference type="PANTHER" id="PTHR38478">
    <property type="entry name" value="PEPTIDASE M1A AND M12B"/>
    <property type="match status" value="1"/>
</dbReference>
<dbReference type="CDD" id="cd04276">
    <property type="entry name" value="ZnMc_MMP_like_2"/>
    <property type="match status" value="1"/>
</dbReference>
<gene>
    <name evidence="5" type="ORF">JKA74_14540</name>
</gene>
<feature type="domain" description="EcxA zinc-binding" evidence="2">
    <location>
        <begin position="405"/>
        <end position="717"/>
    </location>
</feature>
<dbReference type="InterPro" id="IPR034032">
    <property type="entry name" value="Zn_MMP-like_bac"/>
</dbReference>
<keyword evidence="5" id="KW-0378">Hydrolase</keyword>
<accession>A0A935C9N0</accession>
<keyword evidence="5" id="KW-0645">Protease</keyword>
<protein>
    <submittedName>
        <fullName evidence="5">Zinc-dependent metalloprotease</fullName>
    </submittedName>
</protein>
<evidence type="ECO:0000259" key="2">
    <source>
        <dbReference type="Pfam" id="PF16313"/>
    </source>
</evidence>
<evidence type="ECO:0000313" key="6">
    <source>
        <dbReference type="Proteomes" id="UP000611723"/>
    </source>
</evidence>
<evidence type="ECO:0000259" key="4">
    <source>
        <dbReference type="Pfam" id="PF17162"/>
    </source>
</evidence>
<dbReference type="EMBL" id="JAEQBW010000007">
    <property type="protein sequence ID" value="MBK6266261.1"/>
    <property type="molecule type" value="Genomic_DNA"/>
</dbReference>
<evidence type="ECO:0000313" key="5">
    <source>
        <dbReference type="EMBL" id="MBK6266261.1"/>
    </source>
</evidence>
<dbReference type="AlphaFoldDB" id="A0A935C9N0"/>
<keyword evidence="6" id="KW-1185">Reference proteome</keyword>
<dbReference type="InterPro" id="IPR032534">
    <property type="entry name" value="EcxA_zinc-bd"/>
</dbReference>
<feature type="domain" description="DUF5118" evidence="4">
    <location>
        <begin position="34"/>
        <end position="78"/>
    </location>
</feature>
<dbReference type="Pfam" id="PF16313">
    <property type="entry name" value="DUF4953"/>
    <property type="match status" value="1"/>
</dbReference>
<organism evidence="5 6">
    <name type="scientific">Marivirga aurantiaca</name>
    <dbReference type="NCBI Taxonomy" id="2802615"/>
    <lineage>
        <taxon>Bacteria</taxon>
        <taxon>Pseudomonadati</taxon>
        <taxon>Bacteroidota</taxon>
        <taxon>Cytophagia</taxon>
        <taxon>Cytophagales</taxon>
        <taxon>Marivirgaceae</taxon>
        <taxon>Marivirga</taxon>
    </lineage>
</organism>
<reference evidence="5" key="1">
    <citation type="submission" date="2021-01" db="EMBL/GenBank/DDBJ databases">
        <title>Marivirga aurantiaca sp. nov., isolated from intertidal surface sediments.</title>
        <authorList>
            <person name="Zhang M."/>
        </authorList>
    </citation>
    <scope>NUCLEOTIDE SEQUENCE</scope>
    <source>
        <strain evidence="5">S37H4</strain>
    </source>
</reference>
<feature type="signal peptide" evidence="1">
    <location>
        <begin position="1"/>
        <end position="23"/>
    </location>
</feature>
<dbReference type="Proteomes" id="UP000611723">
    <property type="component" value="Unassembled WGS sequence"/>
</dbReference>
<dbReference type="Pfam" id="PF17148">
    <property type="entry name" value="DUF5117"/>
    <property type="match status" value="1"/>
</dbReference>
<dbReference type="PANTHER" id="PTHR38478:SF1">
    <property type="entry name" value="ZINC DEPENDENT METALLOPROTEASE DOMAIN LIPOPROTEIN"/>
    <property type="match status" value="1"/>
</dbReference>
<dbReference type="GO" id="GO:0008237">
    <property type="term" value="F:metallopeptidase activity"/>
    <property type="evidence" value="ECO:0007669"/>
    <property type="project" value="UniProtKB-KW"/>
</dbReference>
<dbReference type="InterPro" id="IPR033428">
    <property type="entry name" value="DUF5118"/>
</dbReference>
<feature type="chain" id="PRO_5036841302" evidence="1">
    <location>
        <begin position="24"/>
        <end position="815"/>
    </location>
</feature>
<proteinExistence type="predicted"/>
<name>A0A935C9N0_9BACT</name>
<keyword evidence="5" id="KW-0482">Metalloprotease</keyword>
<dbReference type="Pfam" id="PF17162">
    <property type="entry name" value="DUF5118"/>
    <property type="match status" value="1"/>
</dbReference>
<sequence>MKMRIYLLFIVFVVLSACKTNQSANNATPQSEWQKTIAEKEKFAGYFNYYWDEKSGKILLEIDKLNTEFLYVNYLSAGIGSNDIGLDRGQIGNSRIVTFKKIGNKIFLFQPNYDYRASTENEAERKSITDAFSHSILFSFDIVAQQDWSVLVDATDFFLRDAHRVSNRLKSQKEGSYQFNKANSAFHLEGSGNFQQNTELDFWISFAGEPIGREIRSVTPDPQNITVRQHHSFVELPDDDFEPREFDVRAGYFGTGFKDYSVPITEDINQRYINRHRLQKANPGKEKSKAVEPIIYYLDPGTPEPVRSALLDGARWWNEAFEAAGFIDGFQVEMLPEGADPLDIRYNVIQWVHRSTRGWSYGASVVDPRTGEIIKGHVSLGSLRVRQDYLIATGLLAAFKENDSDPRMEEMALARLRQLSAHEIGHTIGLAHNYIASTNEDASVMDYPHPKIAIDDKGNIDLSNAYTSGIGSWDKIAIRYGYEQFPEEVNEDKALEKILEEATEAGLRFISDRDARTTGGAHPYAHLWDNGKDAVVELNRLIDIRSKAFEKMDASVIRKGEPMAKIQDVLIPVYFLHRYQVEAAVKLIGGIDYSYKVKGDAQKEMQIVAPQWQMEAVNSLLNAVSPETLALPEKLLKEIHPRPLSYYDNRELLKGRTGVTFDAIGASEQAATMVFELLLHPERMARLIEFNSRDSKNPGVKEVLNTVFDALFKSRQQSGYQGAIQMTVQHAYVMQLIKSMQNANNSPLVQAELMAQLKNIQSFAGQRGFGSLAGRQVHADYLQSQINLFLEQPMDYKVKESRDLPPGSPIGSFCD</sequence>
<dbReference type="InterPro" id="IPR033413">
    <property type="entry name" value="DUF5117"/>
</dbReference>
<dbReference type="Gene3D" id="3.40.390.10">
    <property type="entry name" value="Collagenase (Catalytic Domain)"/>
    <property type="match status" value="1"/>
</dbReference>
<evidence type="ECO:0000256" key="1">
    <source>
        <dbReference type="SAM" id="SignalP"/>
    </source>
</evidence>
<dbReference type="PROSITE" id="PS51257">
    <property type="entry name" value="PROKAR_LIPOPROTEIN"/>
    <property type="match status" value="1"/>
</dbReference>
<evidence type="ECO:0000259" key="3">
    <source>
        <dbReference type="Pfam" id="PF17148"/>
    </source>
</evidence>